<gene>
    <name evidence="2" type="ORF">QF118_10615</name>
</gene>
<dbReference type="EC" id="2.4.-.-" evidence="2"/>
<evidence type="ECO:0000313" key="3">
    <source>
        <dbReference type="Proteomes" id="UP001241605"/>
    </source>
</evidence>
<reference evidence="2 3" key="1">
    <citation type="submission" date="2023-05" db="EMBL/GenBank/DDBJ databases">
        <title>YMD87, complete Genome.</title>
        <authorList>
            <person name="Zhang J."/>
            <person name="Xu X."/>
        </authorList>
    </citation>
    <scope>NUCLEOTIDE SEQUENCE [LARGE SCALE GENOMIC DNA]</scope>
    <source>
        <strain evidence="2 3">YMD87</strain>
    </source>
</reference>
<proteinExistence type="predicted"/>
<dbReference type="CDD" id="cd00761">
    <property type="entry name" value="Glyco_tranf_GTA_type"/>
    <property type="match status" value="1"/>
</dbReference>
<dbReference type="Gene3D" id="3.90.550.10">
    <property type="entry name" value="Spore Coat Polysaccharide Biosynthesis Protein SpsA, Chain A"/>
    <property type="match status" value="1"/>
</dbReference>
<evidence type="ECO:0000313" key="2">
    <source>
        <dbReference type="EMBL" id="WGW02403.1"/>
    </source>
</evidence>
<dbReference type="PANTHER" id="PTHR43685">
    <property type="entry name" value="GLYCOSYLTRANSFERASE"/>
    <property type="match status" value="1"/>
</dbReference>
<feature type="domain" description="Glycosyltransferase 2-like" evidence="1">
    <location>
        <begin position="5"/>
        <end position="126"/>
    </location>
</feature>
<protein>
    <submittedName>
        <fullName evidence="2">Glycosyltransferase family 2 protein</fullName>
        <ecNumber evidence="2">2.4.-.-</ecNumber>
    </submittedName>
</protein>
<organism evidence="2 3">
    <name type="scientific">Tropicibacter oceani</name>
    <dbReference type="NCBI Taxonomy" id="3058420"/>
    <lineage>
        <taxon>Bacteria</taxon>
        <taxon>Pseudomonadati</taxon>
        <taxon>Pseudomonadota</taxon>
        <taxon>Alphaproteobacteria</taxon>
        <taxon>Rhodobacterales</taxon>
        <taxon>Roseobacteraceae</taxon>
        <taxon>Tropicibacter</taxon>
    </lineage>
</organism>
<keyword evidence="2" id="KW-0808">Transferase</keyword>
<dbReference type="Pfam" id="PF00535">
    <property type="entry name" value="Glycos_transf_2"/>
    <property type="match status" value="1"/>
</dbReference>
<keyword evidence="2" id="KW-0328">Glycosyltransferase</keyword>
<dbReference type="SUPFAM" id="SSF53448">
    <property type="entry name" value="Nucleotide-diphospho-sugar transferases"/>
    <property type="match status" value="1"/>
</dbReference>
<dbReference type="InterPro" id="IPR001173">
    <property type="entry name" value="Glyco_trans_2-like"/>
</dbReference>
<sequence length="307" mass="33121">MPLISVVIPAHNASATLNQTLAALRAQTWDKWEAFVIDDGSTDGTRDMATAWAALDPRIRVHANPGKGPSAARNFAALDLARGDVLAFCDADDIWLPGKLLDVAEAILGAGADAAYGRIGFFSHDPACVQSRSSVPQGRVTLPMLLGENPVGTMSNLSLLREVYVGLGGLRDDMVHNEDLEFLIRLVGMQHALIGLDRDHVLYRLSPAGLSANLGAMRAARDVALATADLFGYAPTAAHEAIHLRYLARRALRLDAPTRELWSLVGQGLRSDPAAFLLPLRRGGLIALAAALRPVLPKRLRHTLFRR</sequence>
<accession>A0ABY8QEH2</accession>
<dbReference type="RefSeq" id="WP_282299037.1">
    <property type="nucleotide sequence ID" value="NZ_CP124616.1"/>
</dbReference>
<dbReference type="Proteomes" id="UP001241605">
    <property type="component" value="Chromosome"/>
</dbReference>
<dbReference type="EMBL" id="CP124616">
    <property type="protein sequence ID" value="WGW02403.1"/>
    <property type="molecule type" value="Genomic_DNA"/>
</dbReference>
<evidence type="ECO:0000259" key="1">
    <source>
        <dbReference type="Pfam" id="PF00535"/>
    </source>
</evidence>
<name>A0ABY8QEH2_9RHOB</name>
<dbReference type="PANTHER" id="PTHR43685:SF2">
    <property type="entry name" value="GLYCOSYLTRANSFERASE 2-LIKE DOMAIN-CONTAINING PROTEIN"/>
    <property type="match status" value="1"/>
</dbReference>
<dbReference type="InterPro" id="IPR029044">
    <property type="entry name" value="Nucleotide-diphossugar_trans"/>
</dbReference>
<keyword evidence="3" id="KW-1185">Reference proteome</keyword>
<dbReference type="GO" id="GO:0016757">
    <property type="term" value="F:glycosyltransferase activity"/>
    <property type="evidence" value="ECO:0007669"/>
    <property type="project" value="UniProtKB-KW"/>
</dbReference>
<dbReference type="InterPro" id="IPR050834">
    <property type="entry name" value="Glycosyltransf_2"/>
</dbReference>